<feature type="domain" description="Proline dehydrogenase" evidence="6">
    <location>
        <begin position="230"/>
        <end position="493"/>
    </location>
</feature>
<dbReference type="PANTHER" id="PTHR13914:SF0">
    <property type="entry name" value="PROLINE DEHYDROGENASE 1, MITOCHONDRIAL"/>
    <property type="match status" value="1"/>
</dbReference>
<dbReference type="OrthoDB" id="5464at2759"/>
<evidence type="ECO:0000259" key="6">
    <source>
        <dbReference type="Pfam" id="PF01619"/>
    </source>
</evidence>
<dbReference type="EC" id="1.5.5.2" evidence="2 5"/>
<evidence type="ECO:0000313" key="8">
    <source>
        <dbReference type="Proteomes" id="UP000324585"/>
    </source>
</evidence>
<dbReference type="PANTHER" id="PTHR13914">
    <property type="entry name" value="PROLINE OXIDASE"/>
    <property type="match status" value="1"/>
</dbReference>
<dbReference type="Proteomes" id="UP000324585">
    <property type="component" value="Unassembled WGS sequence"/>
</dbReference>
<dbReference type="Gene3D" id="3.20.20.220">
    <property type="match status" value="1"/>
</dbReference>
<dbReference type="InterPro" id="IPR015659">
    <property type="entry name" value="Proline_oxidase"/>
</dbReference>
<dbReference type="GO" id="GO:0071949">
    <property type="term" value="F:FAD binding"/>
    <property type="evidence" value="ECO:0007669"/>
    <property type="project" value="TreeGrafter"/>
</dbReference>
<organism evidence="7 8">
    <name type="scientific">Porphyridium purpureum</name>
    <name type="common">Red alga</name>
    <name type="synonym">Porphyridium cruentum</name>
    <dbReference type="NCBI Taxonomy" id="35688"/>
    <lineage>
        <taxon>Eukaryota</taxon>
        <taxon>Rhodophyta</taxon>
        <taxon>Bangiophyceae</taxon>
        <taxon>Porphyridiales</taxon>
        <taxon>Porphyridiaceae</taxon>
        <taxon>Porphyridium</taxon>
    </lineage>
</organism>
<keyword evidence="8" id="KW-1185">Reference proteome</keyword>
<sequence>MSARANSMATWQGLTRLARLGGRLVRPPLRVPYTATMLNHHSMPLQLQSYLVDRCLETRAADMEKDPQTVQEELEAIHPSVERVTERQPLGLDFSDAHASYRDVPTVELLRAAAIMKLAQYKFISVSGPKLFEYAQKVGGPVASLVNYATRKTFFEHFVGGEDMAQCKKRLDRMLRRGVIPILDYSVEFHVSDGASVTGDMERKYDHTAGVILKTIEDAASIGMPGFSCVKLTGVARFGLLERVSELLTARIPAKMLLDDEVYDGLDTDDLREELLRVEKRIDSLSMAAKTRGLPLLIDAEHFQVQPAIDALGLTMQLRYNTSERANVFNTIQTYRTAALDDYRASERLLSDAGVRFGVKAVRGAYLTYERRRAEELGYASPVFATLEATHASFDAVASALILDISRGRAAGVLATHNANSIQRACENVVLAGLPRDCPDLVFAQLFGMADSITVAVNNAGFRAAKYVPFGPLQDVMPYLTRRLEENRDMMSGASREVRLFMKELRQRDLLPRF</sequence>
<protein>
    <recommendedName>
        <fullName evidence="2 5">Proline dehydrogenase</fullName>
        <ecNumber evidence="2 5">1.5.5.2</ecNumber>
    </recommendedName>
</protein>
<keyword evidence="5" id="KW-0274">FAD</keyword>
<comment type="cofactor">
    <cofactor evidence="5">
        <name>FAD</name>
        <dbReference type="ChEBI" id="CHEBI:57692"/>
    </cofactor>
</comment>
<comment type="catalytic activity">
    <reaction evidence="5">
        <text>L-proline + a quinone = (S)-1-pyrroline-5-carboxylate + a quinol + H(+)</text>
        <dbReference type="Rhea" id="RHEA:23784"/>
        <dbReference type="ChEBI" id="CHEBI:15378"/>
        <dbReference type="ChEBI" id="CHEBI:17388"/>
        <dbReference type="ChEBI" id="CHEBI:24646"/>
        <dbReference type="ChEBI" id="CHEBI:60039"/>
        <dbReference type="ChEBI" id="CHEBI:132124"/>
        <dbReference type="EC" id="1.5.5.2"/>
    </reaction>
</comment>
<evidence type="ECO:0000256" key="1">
    <source>
        <dbReference type="ARBA" id="ARBA00005869"/>
    </source>
</evidence>
<keyword evidence="4 5" id="KW-0642">Proline metabolism</keyword>
<evidence type="ECO:0000256" key="5">
    <source>
        <dbReference type="RuleBase" id="RU364054"/>
    </source>
</evidence>
<name>A0A5J4Z787_PORPP</name>
<dbReference type="GO" id="GO:0010133">
    <property type="term" value="P:L-proline catabolic process to L-glutamate"/>
    <property type="evidence" value="ECO:0007669"/>
    <property type="project" value="TreeGrafter"/>
</dbReference>
<dbReference type="GO" id="GO:0005739">
    <property type="term" value="C:mitochondrion"/>
    <property type="evidence" value="ECO:0007669"/>
    <property type="project" value="TreeGrafter"/>
</dbReference>
<comment type="function">
    <text evidence="5">Converts proline to delta-1-pyrroline-5-carboxylate.</text>
</comment>
<dbReference type="OMA" id="DFEDKHA"/>
<dbReference type="SUPFAM" id="SSF51730">
    <property type="entry name" value="FAD-linked oxidoreductase"/>
    <property type="match status" value="1"/>
</dbReference>
<comment type="caution">
    <text evidence="7">The sequence shown here is derived from an EMBL/GenBank/DDBJ whole genome shotgun (WGS) entry which is preliminary data.</text>
</comment>
<keyword evidence="5" id="KW-0285">Flavoprotein</keyword>
<dbReference type="InterPro" id="IPR029041">
    <property type="entry name" value="FAD-linked_oxidoreductase-like"/>
</dbReference>
<dbReference type="Pfam" id="PF01619">
    <property type="entry name" value="Pro_dh"/>
    <property type="match status" value="1"/>
</dbReference>
<dbReference type="EMBL" id="VRMN01000001">
    <property type="protein sequence ID" value="KAA8499791.1"/>
    <property type="molecule type" value="Genomic_DNA"/>
</dbReference>
<reference evidence="8" key="1">
    <citation type="journal article" date="2019" name="Nat. Commun.">
        <title>Expansion of phycobilisome linker gene families in mesophilic red algae.</title>
        <authorList>
            <person name="Lee J."/>
            <person name="Kim D."/>
            <person name="Bhattacharya D."/>
            <person name="Yoon H.S."/>
        </authorList>
    </citation>
    <scope>NUCLEOTIDE SEQUENCE [LARGE SCALE GENOMIC DNA]</scope>
    <source>
        <strain evidence="8">CCMP 1328</strain>
    </source>
</reference>
<comment type="similarity">
    <text evidence="1 5">Belongs to the proline oxidase family.</text>
</comment>
<evidence type="ECO:0000256" key="2">
    <source>
        <dbReference type="ARBA" id="ARBA00012695"/>
    </source>
</evidence>
<dbReference type="InterPro" id="IPR002872">
    <property type="entry name" value="Proline_DH_dom"/>
</dbReference>
<proteinExistence type="inferred from homology"/>
<dbReference type="AlphaFoldDB" id="A0A5J4Z787"/>
<evidence type="ECO:0000313" key="7">
    <source>
        <dbReference type="EMBL" id="KAA8499791.1"/>
    </source>
</evidence>
<dbReference type="GO" id="GO:0004657">
    <property type="term" value="F:proline dehydrogenase activity"/>
    <property type="evidence" value="ECO:0007669"/>
    <property type="project" value="UniProtKB-EC"/>
</dbReference>
<keyword evidence="3 5" id="KW-0560">Oxidoreductase</keyword>
<accession>A0A5J4Z787</accession>
<evidence type="ECO:0000256" key="3">
    <source>
        <dbReference type="ARBA" id="ARBA00023002"/>
    </source>
</evidence>
<gene>
    <name evidence="7" type="ORF">FVE85_7376</name>
</gene>
<evidence type="ECO:0000256" key="4">
    <source>
        <dbReference type="ARBA" id="ARBA00023062"/>
    </source>
</evidence>